<proteinExistence type="predicted"/>
<protein>
    <submittedName>
        <fullName evidence="1">EpsG family protein</fullName>
    </submittedName>
</protein>
<comment type="caution">
    <text evidence="1">The sequence shown here is derived from an EMBL/GenBank/DDBJ whole genome shotgun (WGS) entry which is preliminary data.</text>
</comment>
<name>A0A1C2XLX0_ACIPI</name>
<accession>A0A1C2XLX0</accession>
<dbReference type="EMBL" id="JAEFCT010000007">
    <property type="protein sequence ID" value="MBK1444733.1"/>
    <property type="molecule type" value="Genomic_DNA"/>
</dbReference>
<dbReference type="AlphaFoldDB" id="A0A1C2XLX0"/>
<dbReference type="InterPro" id="IPR049458">
    <property type="entry name" value="EpsG-like"/>
</dbReference>
<sequence length="338" mass="40339">MISIFFYIIPYILLSLCLVLNHRLRNKSAKFLTLISSIPLILVPLLKGMVGVDTYNYYRYVESVQFYYISNFEYDFEPLFVFLVKFNLLFTNNPYIVLNIFSFYIIFILFSFFFKDKDRITIFISLVLPVFYYDMTMNGIRYGLAFALSGFFIFSEKMMSNRVLMFFAFLSQKTSIFFLFLKYITYISFKRLLILLFFSLGMFFSFKDYIDSKIEDYSNMSAPNIYSGLTTLFTTIAILFLNSVFYKENRNRNNHLLFVAIFFYGLVFVSYAGLRFQYLLLYFIIVSLCLDQNLFKNKKYTISLYCVGFIYFLYRMYGFYSLAGVGDSPFLPYTFFWE</sequence>
<organism evidence="1 2">
    <name type="scientific">Acinetobacter pittii</name>
    <name type="common">Acinetobacter genomosp. 3</name>
    <dbReference type="NCBI Taxonomy" id="48296"/>
    <lineage>
        <taxon>Bacteria</taxon>
        <taxon>Pseudomonadati</taxon>
        <taxon>Pseudomonadota</taxon>
        <taxon>Gammaproteobacteria</taxon>
        <taxon>Moraxellales</taxon>
        <taxon>Moraxellaceae</taxon>
        <taxon>Acinetobacter</taxon>
        <taxon>Acinetobacter calcoaceticus/baumannii complex</taxon>
    </lineage>
</organism>
<reference evidence="1" key="1">
    <citation type="submission" date="2020-12" db="EMBL/GenBank/DDBJ databases">
        <authorList>
            <person name="Chopjitt P."/>
        </authorList>
    </citation>
    <scope>NUCLEOTIDE SEQUENCE</scope>
    <source>
        <strain evidence="1">AP1</strain>
    </source>
</reference>
<dbReference type="Proteomes" id="UP000660083">
    <property type="component" value="Unassembled WGS sequence"/>
</dbReference>
<evidence type="ECO:0000313" key="2">
    <source>
        <dbReference type="Proteomes" id="UP000660083"/>
    </source>
</evidence>
<evidence type="ECO:0000313" key="1">
    <source>
        <dbReference type="EMBL" id="MBK1444733.1"/>
    </source>
</evidence>
<dbReference type="RefSeq" id="WP_005071812.1">
    <property type="nucleotide sequence ID" value="NZ_CP069504.1"/>
</dbReference>
<dbReference type="Pfam" id="PF14897">
    <property type="entry name" value="EpsG"/>
    <property type="match status" value="1"/>
</dbReference>
<gene>
    <name evidence="1" type="ORF">JDA50_09855</name>
</gene>